<dbReference type="InterPro" id="IPR004360">
    <property type="entry name" value="Glyas_Fos-R_dOase_dom"/>
</dbReference>
<comment type="caution">
    <text evidence="2">The sequence shown here is derived from an EMBL/GenBank/DDBJ whole genome shotgun (WGS) entry which is preliminary data.</text>
</comment>
<dbReference type="Gene3D" id="3.10.180.10">
    <property type="entry name" value="2,3-Dihydroxybiphenyl 1,2-Dioxygenase, domain 1"/>
    <property type="match status" value="1"/>
</dbReference>
<keyword evidence="2" id="KW-0223">Dioxygenase</keyword>
<feature type="domain" description="VOC" evidence="1">
    <location>
        <begin position="2"/>
        <end position="128"/>
    </location>
</feature>
<accession>A0A255Z2Z6</accession>
<evidence type="ECO:0000259" key="1">
    <source>
        <dbReference type="PROSITE" id="PS51819"/>
    </source>
</evidence>
<dbReference type="Pfam" id="PF00903">
    <property type="entry name" value="Glyoxalase"/>
    <property type="match status" value="1"/>
</dbReference>
<dbReference type="GO" id="GO:0051213">
    <property type="term" value="F:dioxygenase activity"/>
    <property type="evidence" value="ECO:0007669"/>
    <property type="project" value="UniProtKB-KW"/>
</dbReference>
<organism evidence="2 3">
    <name type="scientific">Niveispirillum lacus</name>
    <dbReference type="NCBI Taxonomy" id="1981099"/>
    <lineage>
        <taxon>Bacteria</taxon>
        <taxon>Pseudomonadati</taxon>
        <taxon>Pseudomonadota</taxon>
        <taxon>Alphaproteobacteria</taxon>
        <taxon>Rhodospirillales</taxon>
        <taxon>Azospirillaceae</taxon>
        <taxon>Niveispirillum</taxon>
    </lineage>
</organism>
<dbReference type="InterPro" id="IPR037523">
    <property type="entry name" value="VOC_core"/>
</dbReference>
<dbReference type="InterPro" id="IPR029068">
    <property type="entry name" value="Glyas_Bleomycin-R_OHBP_Dase"/>
</dbReference>
<gene>
    <name evidence="2" type="ORF">CHU95_08555</name>
</gene>
<dbReference type="AlphaFoldDB" id="A0A255Z2Z6"/>
<keyword evidence="2" id="KW-0560">Oxidoreductase</keyword>
<proteinExistence type="predicted"/>
<dbReference type="EMBL" id="NOXU01000026">
    <property type="protein sequence ID" value="OYQ35265.1"/>
    <property type="molecule type" value="Genomic_DNA"/>
</dbReference>
<dbReference type="PANTHER" id="PTHR36113:SF1">
    <property type="entry name" value="GLYOXALASE_BLEOMYCIN RESISTANCE PROTEIN_DIOXYGENASE"/>
    <property type="match status" value="1"/>
</dbReference>
<keyword evidence="3" id="KW-1185">Reference proteome</keyword>
<dbReference type="Proteomes" id="UP000216998">
    <property type="component" value="Unassembled WGS sequence"/>
</dbReference>
<evidence type="ECO:0000313" key="3">
    <source>
        <dbReference type="Proteomes" id="UP000216998"/>
    </source>
</evidence>
<reference evidence="2 3" key="1">
    <citation type="submission" date="2017-07" db="EMBL/GenBank/DDBJ databases">
        <title>Niveispirillum cyanobacteriorum sp. nov., isolated from cyanobacterial aggregates in a eutrophic lake.</title>
        <authorList>
            <person name="Cai H."/>
        </authorList>
    </citation>
    <scope>NUCLEOTIDE SEQUENCE [LARGE SCALE GENOMIC DNA]</scope>
    <source>
        <strain evidence="3">TH1-14</strain>
    </source>
</reference>
<protein>
    <submittedName>
        <fullName evidence="2">Glyoxalase/bleomycin resistance/extradiol dioxygenase family protein</fullName>
    </submittedName>
</protein>
<dbReference type="PROSITE" id="PS51819">
    <property type="entry name" value="VOC"/>
    <property type="match status" value="1"/>
</dbReference>
<dbReference type="PANTHER" id="PTHR36113">
    <property type="entry name" value="LYASE, PUTATIVE-RELATED-RELATED"/>
    <property type="match status" value="1"/>
</dbReference>
<dbReference type="RefSeq" id="WP_094455691.1">
    <property type="nucleotide sequence ID" value="NZ_NOXU01000026.1"/>
</dbReference>
<dbReference type="InterPro" id="IPR051332">
    <property type="entry name" value="Fosfomycin_Res_Enzymes"/>
</dbReference>
<sequence>MKIAHVALWVADLDAAATFWASHFGADMGDLYESRRRPGFTSRFLRLKEGAVIELMSAPWLSGEGEQGWERYGWAHIALSLGSEAAVDDLAARLSVLGLLDSGPRWTGDGYYEAVVKDPDGNLIEITV</sequence>
<dbReference type="OrthoDB" id="9800438at2"/>
<evidence type="ECO:0000313" key="2">
    <source>
        <dbReference type="EMBL" id="OYQ35265.1"/>
    </source>
</evidence>
<dbReference type="SUPFAM" id="SSF54593">
    <property type="entry name" value="Glyoxalase/Bleomycin resistance protein/Dihydroxybiphenyl dioxygenase"/>
    <property type="match status" value="1"/>
</dbReference>
<name>A0A255Z2Z6_9PROT</name>